<dbReference type="PROSITE" id="PS52016">
    <property type="entry name" value="TONB_DEPENDENT_REC_3"/>
    <property type="match status" value="1"/>
</dbReference>
<evidence type="ECO:0000256" key="8">
    <source>
        <dbReference type="ARBA" id="ARBA00023136"/>
    </source>
</evidence>
<evidence type="ECO:0000256" key="7">
    <source>
        <dbReference type="ARBA" id="ARBA00023077"/>
    </source>
</evidence>
<evidence type="ECO:0000256" key="10">
    <source>
        <dbReference type="ARBA" id="ARBA00023237"/>
    </source>
</evidence>
<dbReference type="NCBIfam" id="TIGR01786">
    <property type="entry name" value="TonB-hemlactrns"/>
    <property type="match status" value="1"/>
</dbReference>
<dbReference type="Proteomes" id="UP000251647">
    <property type="component" value="Unassembled WGS sequence"/>
</dbReference>
<comment type="subcellular location">
    <subcellularLocation>
        <location evidence="1 11">Cell outer membrane</location>
        <topology evidence="1 11">Multi-pass membrane protein</topology>
    </subcellularLocation>
</comment>
<dbReference type="NCBIfam" id="TIGR01785">
    <property type="entry name" value="TonB-hemin"/>
    <property type="match status" value="1"/>
</dbReference>
<evidence type="ECO:0000256" key="1">
    <source>
        <dbReference type="ARBA" id="ARBA00004571"/>
    </source>
</evidence>
<keyword evidence="9" id="KW-0675">Receptor</keyword>
<dbReference type="InterPro" id="IPR000531">
    <property type="entry name" value="Beta-barrel_TonB"/>
</dbReference>
<dbReference type="EMBL" id="UATL01000001">
    <property type="protein sequence ID" value="SPY28109.1"/>
    <property type="molecule type" value="Genomic_DNA"/>
</dbReference>
<dbReference type="Gene3D" id="2.170.130.10">
    <property type="entry name" value="TonB-dependent receptor, plug domain"/>
    <property type="match status" value="1"/>
</dbReference>
<keyword evidence="4 11" id="KW-1134">Transmembrane beta strand</keyword>
<evidence type="ECO:0000259" key="14">
    <source>
        <dbReference type="Pfam" id="PF00593"/>
    </source>
</evidence>
<dbReference type="InterPro" id="IPR011276">
    <property type="entry name" value="TonB_haem/Hb_rcpt"/>
</dbReference>
<feature type="domain" description="TonB-dependent receptor plug" evidence="15">
    <location>
        <begin position="45"/>
        <end position="155"/>
    </location>
</feature>
<evidence type="ECO:0000256" key="3">
    <source>
        <dbReference type="ARBA" id="ARBA00022448"/>
    </source>
</evidence>
<feature type="domain" description="TonB-dependent receptor-like beta-barrel" evidence="14">
    <location>
        <begin position="256"/>
        <end position="678"/>
    </location>
</feature>
<keyword evidence="8 11" id="KW-0472">Membrane</keyword>
<dbReference type="InterPro" id="IPR039426">
    <property type="entry name" value="TonB-dep_rcpt-like"/>
</dbReference>
<evidence type="ECO:0000256" key="2">
    <source>
        <dbReference type="ARBA" id="ARBA00008143"/>
    </source>
</evidence>
<keyword evidence="5 11" id="KW-0812">Transmembrane</keyword>
<evidence type="ECO:0000256" key="12">
    <source>
        <dbReference type="PROSITE-ProRule" id="PRU10144"/>
    </source>
</evidence>
<dbReference type="AlphaFoldDB" id="A0A2T3QM24"/>
<dbReference type="Pfam" id="PF00593">
    <property type="entry name" value="TonB_dep_Rec_b-barrel"/>
    <property type="match status" value="1"/>
</dbReference>
<reference evidence="16 17" key="1">
    <citation type="submission" date="2018-06" db="EMBL/GenBank/DDBJ databases">
        <authorList>
            <consortium name="Pathogen Informatics"/>
            <person name="Doyle S."/>
        </authorList>
    </citation>
    <scope>NUCLEOTIDE SEQUENCE [LARGE SCALE GENOMIC DNA]</scope>
    <source>
        <strain evidence="16 17">NCTC11647</strain>
    </source>
</reference>
<comment type="similarity">
    <text evidence="2">Belongs to the TonB-dependent receptor family. Hemoglobin/haptoglobin binding protein subfamily.</text>
</comment>
<evidence type="ECO:0000256" key="9">
    <source>
        <dbReference type="ARBA" id="ARBA00023170"/>
    </source>
</evidence>
<evidence type="ECO:0000313" key="16">
    <source>
        <dbReference type="EMBL" id="SPY28109.1"/>
    </source>
</evidence>
<keyword evidence="3 11" id="KW-0813">Transport</keyword>
<dbReference type="GO" id="GO:0009279">
    <property type="term" value="C:cell outer membrane"/>
    <property type="evidence" value="ECO:0007669"/>
    <property type="project" value="UniProtKB-SubCell"/>
</dbReference>
<evidence type="ECO:0000256" key="13">
    <source>
        <dbReference type="RuleBase" id="RU003357"/>
    </source>
</evidence>
<dbReference type="InterPro" id="IPR012910">
    <property type="entry name" value="Plug_dom"/>
</dbReference>
<evidence type="ECO:0000259" key="15">
    <source>
        <dbReference type="Pfam" id="PF07715"/>
    </source>
</evidence>
<evidence type="ECO:0000256" key="5">
    <source>
        <dbReference type="ARBA" id="ARBA00022692"/>
    </source>
</evidence>
<feature type="short sequence motif" description="TonB C-terminal box" evidence="12">
    <location>
        <begin position="701"/>
        <end position="718"/>
    </location>
</feature>
<dbReference type="OrthoDB" id="9764669at2"/>
<gene>
    <name evidence="16" type="ORF">NCTC11647_01196</name>
</gene>
<dbReference type="InterPro" id="IPR037066">
    <property type="entry name" value="Plug_dom_sf"/>
</dbReference>
<dbReference type="Gene3D" id="2.40.170.20">
    <property type="entry name" value="TonB-dependent receptor, beta-barrel domain"/>
    <property type="match status" value="1"/>
</dbReference>
<name>A0A2T3QM24_PHODM</name>
<evidence type="ECO:0000256" key="11">
    <source>
        <dbReference type="PROSITE-ProRule" id="PRU01360"/>
    </source>
</evidence>
<protein>
    <submittedName>
        <fullName evidence="16">Probable hemoglobin and hemoglobin-haptoglobin-binding protein 2</fullName>
    </submittedName>
</protein>
<dbReference type="InterPro" id="IPR010917">
    <property type="entry name" value="TonB_rcpt_CS"/>
</dbReference>
<proteinExistence type="inferred from homology"/>
<keyword evidence="7 13" id="KW-0798">TonB box</keyword>
<accession>A0A2T3QM24</accession>
<dbReference type="GO" id="GO:0044718">
    <property type="term" value="P:siderophore transmembrane transport"/>
    <property type="evidence" value="ECO:0007669"/>
    <property type="project" value="TreeGrafter"/>
</dbReference>
<evidence type="ECO:0000313" key="17">
    <source>
        <dbReference type="Proteomes" id="UP000251647"/>
    </source>
</evidence>
<organism evidence="16 17">
    <name type="scientific">Photobacterium damselae</name>
    <dbReference type="NCBI Taxonomy" id="38293"/>
    <lineage>
        <taxon>Bacteria</taxon>
        <taxon>Pseudomonadati</taxon>
        <taxon>Pseudomonadota</taxon>
        <taxon>Gammaproteobacteria</taxon>
        <taxon>Vibrionales</taxon>
        <taxon>Vibrionaceae</taxon>
        <taxon>Photobacterium</taxon>
    </lineage>
</organism>
<dbReference type="PANTHER" id="PTHR30069:SF29">
    <property type="entry name" value="HEMOGLOBIN AND HEMOGLOBIN-HAPTOGLOBIN-BINDING PROTEIN 1-RELATED"/>
    <property type="match status" value="1"/>
</dbReference>
<dbReference type="InterPro" id="IPR036942">
    <property type="entry name" value="Beta-barrel_TonB_sf"/>
</dbReference>
<dbReference type="RefSeq" id="WP_005299605.1">
    <property type="nucleotide sequence ID" value="NZ_PYOG01000005.1"/>
</dbReference>
<dbReference type="SUPFAM" id="SSF56935">
    <property type="entry name" value="Porins"/>
    <property type="match status" value="1"/>
</dbReference>
<dbReference type="PANTHER" id="PTHR30069">
    <property type="entry name" value="TONB-DEPENDENT OUTER MEMBRANE RECEPTOR"/>
    <property type="match status" value="1"/>
</dbReference>
<dbReference type="InterPro" id="IPR010949">
    <property type="entry name" value="TonB_Hb/transfer/lactofer_rcpt"/>
</dbReference>
<dbReference type="CDD" id="cd01347">
    <property type="entry name" value="ligand_gated_channel"/>
    <property type="match status" value="1"/>
</dbReference>
<evidence type="ECO:0000256" key="6">
    <source>
        <dbReference type="ARBA" id="ARBA00022729"/>
    </source>
</evidence>
<sequence>MNIKLSFIASSVLLAVSTPSLANSNNESSIFDEVVVSGTRSEQSVKNIPSTVSKVTAEQMEKNLATDVKQALKYEPGVTVNGRGRFGMQDFTIRGMSGNRVKMLIDGVEQPISYNPGADVMRKNSNTIEVDTLTAIEINKGPSSSLYGSDALGGTVFLRTKNPEDMLDAGDDSHVGVTSGYSSADEQYKLGFEVANRTGDLESMLIYTYRNGHETDTYYKDSNEIGNARKAANPFDIASHNVLAKIFYQINGANRVGFTAEYYTRSADGRILSSDGKTVPMRPPMPPIMYSNNRADDHDHRLRLGLEHEWLAEIAAFDSLEWKLNWTESESKHNSYDKTNYYGNRNRYRDGTDDTIQLDIQMKKELELANNRHEITYGVSGTNNTFDITYTDYNLDKGTSKPGPEEVPKSKSEKRAVFVQDQMFMLDEKLVVTAGLRYDDYQAKPDSDTLKDHKSDAFTGRLGAVYHFTDNFSTYGQFTQGFRAPTIHELYYDKENLAHGYKVISNPNLKPEESDAVELGLRLNGHLGSVATSVFYNNYKNFIKDVTTYDSNNIQITTNENVDKAKIYGAELKTSIWLDEALNAPMGTYANFSVAYTRGEDKKTGRELDTVAPLTAVLGLGYDSPDEMWGGVVDVTMVATKDKWQEEDHFNTPGYTVVDMTTYYRPSKDLTVRAGLFNAFDKKYWQYQNIDGITVGKENINRKTEPGRNWGVNVKYDF</sequence>
<dbReference type="PROSITE" id="PS01156">
    <property type="entry name" value="TONB_DEPENDENT_REC_2"/>
    <property type="match status" value="1"/>
</dbReference>
<dbReference type="Pfam" id="PF07715">
    <property type="entry name" value="Plug"/>
    <property type="match status" value="1"/>
</dbReference>
<dbReference type="GO" id="GO:0015344">
    <property type="term" value="F:siderophore uptake transmembrane transporter activity"/>
    <property type="evidence" value="ECO:0007669"/>
    <property type="project" value="TreeGrafter"/>
</dbReference>
<keyword evidence="10 11" id="KW-0998">Cell outer membrane</keyword>
<keyword evidence="6" id="KW-0732">Signal</keyword>
<evidence type="ECO:0000256" key="4">
    <source>
        <dbReference type="ARBA" id="ARBA00022452"/>
    </source>
</evidence>
<dbReference type="GO" id="GO:0015232">
    <property type="term" value="F:heme transmembrane transporter activity"/>
    <property type="evidence" value="ECO:0007669"/>
    <property type="project" value="InterPro"/>
</dbReference>